<dbReference type="EMBL" id="CAJVPQ010012496">
    <property type="protein sequence ID" value="CAG8731851.1"/>
    <property type="molecule type" value="Genomic_DNA"/>
</dbReference>
<reference evidence="1" key="1">
    <citation type="submission" date="2021-06" db="EMBL/GenBank/DDBJ databases">
        <authorList>
            <person name="Kallberg Y."/>
            <person name="Tangrot J."/>
            <person name="Rosling A."/>
        </authorList>
    </citation>
    <scope>NUCLEOTIDE SEQUENCE</scope>
    <source>
        <strain evidence="1">UK204</strain>
    </source>
</reference>
<accession>A0A9N9IE81</accession>
<organism evidence="1 2">
    <name type="scientific">Funneliformis caledonium</name>
    <dbReference type="NCBI Taxonomy" id="1117310"/>
    <lineage>
        <taxon>Eukaryota</taxon>
        <taxon>Fungi</taxon>
        <taxon>Fungi incertae sedis</taxon>
        <taxon>Mucoromycota</taxon>
        <taxon>Glomeromycotina</taxon>
        <taxon>Glomeromycetes</taxon>
        <taxon>Glomerales</taxon>
        <taxon>Glomeraceae</taxon>
        <taxon>Funneliformis</taxon>
    </lineage>
</organism>
<protein>
    <submittedName>
        <fullName evidence="1">4806_t:CDS:1</fullName>
    </submittedName>
</protein>
<gene>
    <name evidence="1" type="ORF">FCALED_LOCUS15033</name>
</gene>
<proteinExistence type="predicted"/>
<name>A0A9N9IE81_9GLOM</name>
<feature type="non-terminal residue" evidence="1">
    <location>
        <position position="1"/>
    </location>
</feature>
<evidence type="ECO:0000313" key="2">
    <source>
        <dbReference type="Proteomes" id="UP000789570"/>
    </source>
</evidence>
<comment type="caution">
    <text evidence="1">The sequence shown here is derived from an EMBL/GenBank/DDBJ whole genome shotgun (WGS) entry which is preliminary data.</text>
</comment>
<keyword evidence="2" id="KW-1185">Reference proteome</keyword>
<dbReference type="Proteomes" id="UP000789570">
    <property type="component" value="Unassembled WGS sequence"/>
</dbReference>
<sequence length="59" mass="6233">EKSLSSNLNKGKIPDIIASTSSTSETTAPKLTVSVDESFNMSENILDTITIGFDAPSTQ</sequence>
<feature type="non-terminal residue" evidence="1">
    <location>
        <position position="59"/>
    </location>
</feature>
<dbReference type="AlphaFoldDB" id="A0A9N9IE81"/>
<evidence type="ECO:0000313" key="1">
    <source>
        <dbReference type="EMBL" id="CAG8731851.1"/>
    </source>
</evidence>